<evidence type="ECO:0000256" key="4">
    <source>
        <dbReference type="ARBA" id="ARBA00012640"/>
    </source>
</evidence>
<dbReference type="SFLD" id="SFLDS00003">
    <property type="entry name" value="Haloacid_Dehalogenase"/>
    <property type="match status" value="1"/>
</dbReference>
<dbReference type="GO" id="GO:0006564">
    <property type="term" value="P:L-serine biosynthetic process"/>
    <property type="evidence" value="ECO:0007669"/>
    <property type="project" value="UniProtKB-KW"/>
</dbReference>
<dbReference type="NCBIfam" id="TIGR01488">
    <property type="entry name" value="HAD-SF-IB"/>
    <property type="match status" value="1"/>
</dbReference>
<reference evidence="13" key="1">
    <citation type="journal article" date="2020" name="bioRxiv">
        <title>A rank-normalized archaeal taxonomy based on genome phylogeny resolves widespread incomplete and uneven classifications.</title>
        <authorList>
            <person name="Rinke C."/>
            <person name="Chuvochina M."/>
            <person name="Mussig A.J."/>
            <person name="Chaumeil P.-A."/>
            <person name="Waite D.W."/>
            <person name="Whitman W.B."/>
            <person name="Parks D.H."/>
            <person name="Hugenholtz P."/>
        </authorList>
    </citation>
    <scope>NUCLEOTIDE SEQUENCE</scope>
    <source>
        <strain evidence="13">UBA12518</strain>
    </source>
</reference>
<accession>A0A832VXI7</accession>
<comment type="caution">
    <text evidence="13">The sequence shown here is derived from an EMBL/GenBank/DDBJ whole genome shotgun (WGS) entry which is preliminary data.</text>
</comment>
<dbReference type="NCBIfam" id="TIGR00338">
    <property type="entry name" value="serB"/>
    <property type="match status" value="1"/>
</dbReference>
<keyword evidence="9" id="KW-0718">Serine biosynthesis</keyword>
<evidence type="ECO:0000313" key="14">
    <source>
        <dbReference type="Proteomes" id="UP000600363"/>
    </source>
</evidence>
<dbReference type="GO" id="GO:0005737">
    <property type="term" value="C:cytoplasm"/>
    <property type="evidence" value="ECO:0007669"/>
    <property type="project" value="TreeGrafter"/>
</dbReference>
<dbReference type="SFLD" id="SFLDF00029">
    <property type="entry name" value="phosphoserine_phosphatase"/>
    <property type="match status" value="1"/>
</dbReference>
<comment type="pathway">
    <text evidence="2">Amino-acid biosynthesis; L-serine biosynthesis; L-serine from 3-phospho-D-glycerate: step 3/3.</text>
</comment>
<keyword evidence="6" id="KW-0479">Metal-binding</keyword>
<evidence type="ECO:0000256" key="6">
    <source>
        <dbReference type="ARBA" id="ARBA00022723"/>
    </source>
</evidence>
<comment type="cofactor">
    <cofactor evidence="1">
        <name>Mg(2+)</name>
        <dbReference type="ChEBI" id="CHEBI:18420"/>
    </cofactor>
</comment>
<evidence type="ECO:0000256" key="2">
    <source>
        <dbReference type="ARBA" id="ARBA00005135"/>
    </source>
</evidence>
<evidence type="ECO:0000256" key="5">
    <source>
        <dbReference type="ARBA" id="ARBA00022605"/>
    </source>
</evidence>
<comment type="similarity">
    <text evidence="3">Belongs to the HAD-like hydrolase superfamily. SerB family.</text>
</comment>
<evidence type="ECO:0000256" key="11">
    <source>
        <dbReference type="PIRSR" id="PIRSR604469-1"/>
    </source>
</evidence>
<dbReference type="InterPro" id="IPR036412">
    <property type="entry name" value="HAD-like_sf"/>
</dbReference>
<organism evidence="13 14">
    <name type="scientific">Methermicoccus shengliensis</name>
    <dbReference type="NCBI Taxonomy" id="660064"/>
    <lineage>
        <taxon>Archaea</taxon>
        <taxon>Methanobacteriati</taxon>
        <taxon>Methanobacteriota</taxon>
        <taxon>Stenosarchaea group</taxon>
        <taxon>Methanomicrobia</taxon>
        <taxon>Methanosarcinales</taxon>
        <taxon>Methermicoccaceae</taxon>
        <taxon>Methermicoccus</taxon>
    </lineage>
</organism>
<dbReference type="InterPro" id="IPR023214">
    <property type="entry name" value="HAD_sf"/>
</dbReference>
<gene>
    <name evidence="13" type="primary">serB</name>
    <name evidence="13" type="ORF">HA299_04620</name>
</gene>
<dbReference type="AlphaFoldDB" id="A0A832VXI7"/>
<protein>
    <recommendedName>
        <fullName evidence="4">phosphoserine phosphatase</fullName>
        <ecNumber evidence="4">3.1.3.3</ecNumber>
    </recommendedName>
    <alternativeName>
        <fullName evidence="10">O-phosphoserine phosphohydrolase</fullName>
    </alternativeName>
</protein>
<proteinExistence type="inferred from homology"/>
<dbReference type="GO" id="GO:0036424">
    <property type="term" value="F:L-phosphoserine phosphatase activity"/>
    <property type="evidence" value="ECO:0007669"/>
    <property type="project" value="InterPro"/>
</dbReference>
<sequence>MTETRTCEPTQAQRQSQFAMIVFDMDSTLIDAETINELAKAAGVGELVEQITERAMRGEMDYHEALTRRVSMLKGLSLESALEAVRSMEFMKGARELVHHAKSLGLITTMVSCGFTLATNEIGAMLHMDHIISNELVVRDGVLTGEVRGPLTTQDAKLEALRELCDELGISLKQCIVIGDGANDLCLFREAGYTIAFNAKPVVKRHAHTVVEGKDLGKVIPILTRLCAEDGSPTNINRQPTVGDGGIPRNAEGD</sequence>
<evidence type="ECO:0000256" key="3">
    <source>
        <dbReference type="ARBA" id="ARBA00009184"/>
    </source>
</evidence>
<evidence type="ECO:0000256" key="8">
    <source>
        <dbReference type="ARBA" id="ARBA00022842"/>
    </source>
</evidence>
<dbReference type="SFLD" id="SFLDG01137">
    <property type="entry name" value="C1.6.1:_Phosphoserine_Phosphat"/>
    <property type="match status" value="1"/>
</dbReference>
<keyword evidence="5" id="KW-0028">Amino-acid biosynthesis</keyword>
<dbReference type="Gene3D" id="3.40.50.1000">
    <property type="entry name" value="HAD superfamily/HAD-like"/>
    <property type="match status" value="1"/>
</dbReference>
<keyword evidence="8" id="KW-0460">Magnesium</keyword>
<evidence type="ECO:0000256" key="1">
    <source>
        <dbReference type="ARBA" id="ARBA00001946"/>
    </source>
</evidence>
<evidence type="ECO:0000313" key="13">
    <source>
        <dbReference type="EMBL" id="HIH69887.1"/>
    </source>
</evidence>
<dbReference type="GO" id="GO:0000287">
    <property type="term" value="F:magnesium ion binding"/>
    <property type="evidence" value="ECO:0007669"/>
    <property type="project" value="TreeGrafter"/>
</dbReference>
<name>A0A832VXI7_9EURY</name>
<dbReference type="InterPro" id="IPR050582">
    <property type="entry name" value="HAD-like_SerB"/>
</dbReference>
<evidence type="ECO:0000256" key="10">
    <source>
        <dbReference type="ARBA" id="ARBA00031693"/>
    </source>
</evidence>
<dbReference type="SFLD" id="SFLDG01136">
    <property type="entry name" value="C1.6:_Phosphoserine_Phosphatas"/>
    <property type="match status" value="1"/>
</dbReference>
<dbReference type="RefSeq" id="WP_084174120.1">
    <property type="nucleotide sequence ID" value="NZ_DUIH01000014.1"/>
</dbReference>
<dbReference type="PANTHER" id="PTHR43344">
    <property type="entry name" value="PHOSPHOSERINE PHOSPHATASE"/>
    <property type="match status" value="1"/>
</dbReference>
<evidence type="ECO:0000256" key="7">
    <source>
        <dbReference type="ARBA" id="ARBA00022801"/>
    </source>
</evidence>
<dbReference type="PANTHER" id="PTHR43344:SF2">
    <property type="entry name" value="PHOSPHOSERINE PHOSPHATASE"/>
    <property type="match status" value="1"/>
</dbReference>
<dbReference type="Proteomes" id="UP000600363">
    <property type="component" value="Unassembled WGS sequence"/>
</dbReference>
<dbReference type="SUPFAM" id="SSF56784">
    <property type="entry name" value="HAD-like"/>
    <property type="match status" value="1"/>
</dbReference>
<dbReference type="InterPro" id="IPR004469">
    <property type="entry name" value="PSP"/>
</dbReference>
<evidence type="ECO:0000256" key="12">
    <source>
        <dbReference type="SAM" id="MobiDB-lite"/>
    </source>
</evidence>
<evidence type="ECO:0000256" key="9">
    <source>
        <dbReference type="ARBA" id="ARBA00023299"/>
    </source>
</evidence>
<dbReference type="EC" id="3.1.3.3" evidence="4"/>
<dbReference type="EMBL" id="DUIH01000014">
    <property type="protein sequence ID" value="HIH69887.1"/>
    <property type="molecule type" value="Genomic_DNA"/>
</dbReference>
<dbReference type="Pfam" id="PF12710">
    <property type="entry name" value="HAD"/>
    <property type="match status" value="1"/>
</dbReference>
<keyword evidence="7 13" id="KW-0378">Hydrolase</keyword>
<dbReference type="UniPathway" id="UPA00135">
    <property type="reaction ID" value="UER00198"/>
</dbReference>
<feature type="active site" description="Nucleophile" evidence="11">
    <location>
        <position position="24"/>
    </location>
</feature>
<feature type="active site" description="Proton donor" evidence="11">
    <location>
        <position position="26"/>
    </location>
</feature>
<feature type="region of interest" description="Disordered" evidence="12">
    <location>
        <begin position="231"/>
        <end position="254"/>
    </location>
</feature>